<dbReference type="RefSeq" id="WP_140829632.1">
    <property type="nucleotide sequence ID" value="NZ_VFYP01000002.1"/>
</dbReference>
<evidence type="ECO:0000256" key="2">
    <source>
        <dbReference type="ARBA" id="ARBA00006472"/>
    </source>
</evidence>
<evidence type="ECO:0000256" key="4">
    <source>
        <dbReference type="HAMAP-Rule" id="MF_00434"/>
    </source>
</evidence>
<protein>
    <recommendedName>
        <fullName evidence="4">Putative pterin-4-alpha-carbinolamine dehydratase</fullName>
        <shortName evidence="4">PHS</shortName>
        <ecNumber evidence="4">4.2.1.96</ecNumber>
    </recommendedName>
    <alternativeName>
        <fullName evidence="4">4-alpha-hydroxy-tetrahydropterin dehydratase</fullName>
    </alternativeName>
    <alternativeName>
        <fullName evidence="4">Pterin carbinolamine dehydratase</fullName>
        <shortName evidence="4">PCD</shortName>
    </alternativeName>
</protein>
<evidence type="ECO:0000313" key="6">
    <source>
        <dbReference type="Proteomes" id="UP000316429"/>
    </source>
</evidence>
<dbReference type="Gene3D" id="3.30.1360.20">
    <property type="entry name" value="Transcriptional coactivator/pterin dehydratase"/>
    <property type="match status" value="1"/>
</dbReference>
<sequence length="100" mass="11322">MIRQKLDAAAISTRLSELQGWTLTDDGTSIEKHFVFRNFSEAFGFMTQCALAAEKLDHHPEWSNVYRKVHVKLTTHSADGLTELDFQLAVLMDRAVRDAA</sequence>
<dbReference type="InterPro" id="IPR036428">
    <property type="entry name" value="PCD_sf"/>
</dbReference>
<proteinExistence type="inferred from homology"/>
<dbReference type="OrthoDB" id="9794987at2"/>
<comment type="catalytic activity">
    <reaction evidence="1 4">
        <text>(4aS,6R)-4a-hydroxy-L-erythro-5,6,7,8-tetrahydrobiopterin = (6R)-L-erythro-6,7-dihydrobiopterin + H2O</text>
        <dbReference type="Rhea" id="RHEA:11920"/>
        <dbReference type="ChEBI" id="CHEBI:15377"/>
        <dbReference type="ChEBI" id="CHEBI:15642"/>
        <dbReference type="ChEBI" id="CHEBI:43120"/>
        <dbReference type="EC" id="4.2.1.96"/>
    </reaction>
</comment>
<evidence type="ECO:0000313" key="5">
    <source>
        <dbReference type="EMBL" id="TPP07363.1"/>
    </source>
</evidence>
<dbReference type="NCBIfam" id="NF002017">
    <property type="entry name" value="PRK00823.1-2"/>
    <property type="match status" value="1"/>
</dbReference>
<keyword evidence="3 4" id="KW-0456">Lyase</keyword>
<accession>A0A504UQK7</accession>
<name>A0A504UQK7_9HYPH</name>
<dbReference type="CDD" id="cd00914">
    <property type="entry name" value="PCD_DCoH_subfamily_b"/>
    <property type="match status" value="1"/>
</dbReference>
<dbReference type="EC" id="4.2.1.96" evidence="4"/>
<dbReference type="HAMAP" id="MF_00434">
    <property type="entry name" value="Pterin_4_alpha"/>
    <property type="match status" value="1"/>
</dbReference>
<dbReference type="PANTHER" id="PTHR12599:SF0">
    <property type="entry name" value="PTERIN-4-ALPHA-CARBINOLAMINE DEHYDRATASE"/>
    <property type="match status" value="1"/>
</dbReference>
<dbReference type="GO" id="GO:0006729">
    <property type="term" value="P:tetrahydrobiopterin biosynthetic process"/>
    <property type="evidence" value="ECO:0007669"/>
    <property type="project" value="InterPro"/>
</dbReference>
<gene>
    <name evidence="5" type="ORF">FJQ55_15815</name>
</gene>
<organism evidence="5 6">
    <name type="scientific">Rhizobium glycinendophyticum</name>
    <dbReference type="NCBI Taxonomy" id="2589807"/>
    <lineage>
        <taxon>Bacteria</taxon>
        <taxon>Pseudomonadati</taxon>
        <taxon>Pseudomonadota</taxon>
        <taxon>Alphaproteobacteria</taxon>
        <taxon>Hyphomicrobiales</taxon>
        <taxon>Rhizobiaceae</taxon>
        <taxon>Rhizobium/Agrobacterium group</taxon>
        <taxon>Rhizobium</taxon>
    </lineage>
</organism>
<evidence type="ECO:0000256" key="1">
    <source>
        <dbReference type="ARBA" id="ARBA00001554"/>
    </source>
</evidence>
<dbReference type="GO" id="GO:0008124">
    <property type="term" value="F:4-alpha-hydroxytetrahydrobiopterin dehydratase activity"/>
    <property type="evidence" value="ECO:0007669"/>
    <property type="project" value="UniProtKB-UniRule"/>
</dbReference>
<dbReference type="Proteomes" id="UP000316429">
    <property type="component" value="Unassembled WGS sequence"/>
</dbReference>
<dbReference type="AlphaFoldDB" id="A0A504UQK7"/>
<dbReference type="Pfam" id="PF01329">
    <property type="entry name" value="Pterin_4a"/>
    <property type="match status" value="1"/>
</dbReference>
<dbReference type="EMBL" id="VFYP01000002">
    <property type="protein sequence ID" value="TPP07363.1"/>
    <property type="molecule type" value="Genomic_DNA"/>
</dbReference>
<dbReference type="SUPFAM" id="SSF55248">
    <property type="entry name" value="PCD-like"/>
    <property type="match status" value="1"/>
</dbReference>
<comment type="similarity">
    <text evidence="2 4">Belongs to the pterin-4-alpha-carbinolamine dehydratase family.</text>
</comment>
<dbReference type="InterPro" id="IPR001533">
    <property type="entry name" value="Pterin_deHydtase"/>
</dbReference>
<dbReference type="PANTHER" id="PTHR12599">
    <property type="entry name" value="PTERIN-4-ALPHA-CARBINOLAMINE DEHYDRATASE"/>
    <property type="match status" value="1"/>
</dbReference>
<reference evidence="5 6" key="1">
    <citation type="submission" date="2019-06" db="EMBL/GenBank/DDBJ databases">
        <title>Rhizobium sp. CL12 isolated from roots of soybean.</title>
        <authorList>
            <person name="Wang C."/>
        </authorList>
    </citation>
    <scope>NUCLEOTIDE SEQUENCE [LARGE SCALE GENOMIC DNA]</scope>
    <source>
        <strain evidence="5 6">CL12</strain>
    </source>
</reference>
<keyword evidence="6" id="KW-1185">Reference proteome</keyword>
<evidence type="ECO:0000256" key="3">
    <source>
        <dbReference type="ARBA" id="ARBA00023239"/>
    </source>
</evidence>
<comment type="caution">
    <text evidence="5">The sequence shown here is derived from an EMBL/GenBank/DDBJ whole genome shotgun (WGS) entry which is preliminary data.</text>
</comment>
<dbReference type="NCBIfam" id="NF002018">
    <property type="entry name" value="PRK00823.1-3"/>
    <property type="match status" value="1"/>
</dbReference>